<dbReference type="Proteomes" id="UP000276526">
    <property type="component" value="Unassembled WGS sequence"/>
</dbReference>
<dbReference type="Pfam" id="PF12502">
    <property type="entry name" value="DUF3710"/>
    <property type="match status" value="1"/>
</dbReference>
<dbReference type="EMBL" id="PQNK01000018">
    <property type="protein sequence ID" value="RRO85744.1"/>
    <property type="molecule type" value="Genomic_DNA"/>
</dbReference>
<protein>
    <submittedName>
        <fullName evidence="1">Uncharacterized protein</fullName>
    </submittedName>
</protein>
<dbReference type="InterPro" id="IPR022183">
    <property type="entry name" value="DUF3710"/>
</dbReference>
<evidence type="ECO:0000313" key="2">
    <source>
        <dbReference type="Proteomes" id="UP000276526"/>
    </source>
</evidence>
<sequence length="240" mass="25873">MKEVFRCSRSGRWTWGRGMTQQVRAVDMGPWDDVEVSAPRHMLDDRHARVGADLDVPHGSDVFEPANAPGLLLVQPPESVTTIGVSVLAWPGSAGWEELSARMARSLAADIRPVLDAADAASPGEEPAAAVVDTFGPFGPELHVHAGDRRETVFLGASGYRWLVRATVKSVDVTAADLEAAYQILASMVVYRGGAAMPPGRSLSMACVVDLAHREQVLARDPDDEIARRIWQQASRGKVA</sequence>
<organism evidence="1 2">
    <name type="scientific">Corynebacterium bovis</name>
    <dbReference type="NCBI Taxonomy" id="36808"/>
    <lineage>
        <taxon>Bacteria</taxon>
        <taxon>Bacillati</taxon>
        <taxon>Actinomycetota</taxon>
        <taxon>Actinomycetes</taxon>
        <taxon>Mycobacteriales</taxon>
        <taxon>Corynebacteriaceae</taxon>
        <taxon>Corynebacterium</taxon>
    </lineage>
</organism>
<evidence type="ECO:0000313" key="1">
    <source>
        <dbReference type="EMBL" id="RRO85744.1"/>
    </source>
</evidence>
<reference evidence="1 2" key="1">
    <citation type="submission" date="2018-01" db="EMBL/GenBank/DDBJ databases">
        <title>Twenty Corynebacterium bovis Genomes.</title>
        <authorList>
            <person name="Gulvik C.A."/>
        </authorList>
    </citation>
    <scope>NUCLEOTIDE SEQUENCE [LARGE SCALE GENOMIC DNA]</scope>
    <source>
        <strain evidence="1 2">F6900</strain>
    </source>
</reference>
<proteinExistence type="predicted"/>
<name>A0A426PX35_9CORY</name>
<dbReference type="AlphaFoldDB" id="A0A426PX35"/>
<accession>A0A426PX35</accession>
<comment type="caution">
    <text evidence="1">The sequence shown here is derived from an EMBL/GenBank/DDBJ whole genome shotgun (WGS) entry which is preliminary data.</text>
</comment>
<gene>
    <name evidence="1" type="ORF">CXF48_09845</name>
</gene>